<dbReference type="CDD" id="cd07436">
    <property type="entry name" value="PHP_PolX"/>
    <property type="match status" value="1"/>
</dbReference>
<dbReference type="GO" id="GO:0003677">
    <property type="term" value="F:DNA binding"/>
    <property type="evidence" value="ECO:0007669"/>
    <property type="project" value="InterPro"/>
</dbReference>
<dbReference type="Gene3D" id="3.30.460.10">
    <property type="entry name" value="Beta Polymerase, domain 2"/>
    <property type="match status" value="1"/>
</dbReference>
<gene>
    <name evidence="10" type="ORF">A2989_04470</name>
</gene>
<dbReference type="InterPro" id="IPR002054">
    <property type="entry name" value="DNA-dir_DNA_pol_X"/>
</dbReference>
<evidence type="ECO:0000256" key="6">
    <source>
        <dbReference type="ARBA" id="ARBA00023204"/>
    </source>
</evidence>
<proteinExistence type="predicted"/>
<dbReference type="SUPFAM" id="SSF89550">
    <property type="entry name" value="PHP domain-like"/>
    <property type="match status" value="1"/>
</dbReference>
<evidence type="ECO:0000256" key="4">
    <source>
        <dbReference type="ARBA" id="ARBA00022763"/>
    </source>
</evidence>
<dbReference type="Pfam" id="PF02811">
    <property type="entry name" value="PHP"/>
    <property type="match status" value="1"/>
</dbReference>
<organism evidence="10 11">
    <name type="scientific">Candidatus Amesbacteria bacterium RIFCSPLOWO2_01_FULL_48_25</name>
    <dbReference type="NCBI Taxonomy" id="1797259"/>
    <lineage>
        <taxon>Bacteria</taxon>
        <taxon>Candidatus Amesiibacteriota</taxon>
    </lineage>
</organism>
<comment type="caution">
    <text evidence="10">The sequence shown here is derived from an EMBL/GenBank/DDBJ whole genome shotgun (WGS) entry which is preliminary data.</text>
</comment>
<dbReference type="Gene3D" id="3.30.210.10">
    <property type="entry name" value="DNA polymerase, thumb domain"/>
    <property type="match status" value="1"/>
</dbReference>
<dbReference type="InterPro" id="IPR047967">
    <property type="entry name" value="PolX_PHP"/>
</dbReference>
<dbReference type="EC" id="2.7.7.7" evidence="1"/>
<keyword evidence="3" id="KW-0548">Nucleotidyltransferase</keyword>
<dbReference type="Pfam" id="PF14716">
    <property type="entry name" value="HHH_8"/>
    <property type="match status" value="1"/>
</dbReference>
<dbReference type="InterPro" id="IPR003141">
    <property type="entry name" value="Pol/His_phosphatase_N"/>
</dbReference>
<dbReference type="PANTHER" id="PTHR36928">
    <property type="entry name" value="PHOSPHATASE YCDX-RELATED"/>
    <property type="match status" value="1"/>
</dbReference>
<dbReference type="Gene3D" id="3.20.20.140">
    <property type="entry name" value="Metal-dependent hydrolases"/>
    <property type="match status" value="1"/>
</dbReference>
<protein>
    <recommendedName>
        <fullName evidence="1">DNA-directed DNA polymerase</fullName>
        <ecNumber evidence="1">2.7.7.7</ecNumber>
    </recommendedName>
</protein>
<dbReference type="InterPro" id="IPR043519">
    <property type="entry name" value="NT_sf"/>
</dbReference>
<evidence type="ECO:0000313" key="10">
    <source>
        <dbReference type="EMBL" id="OGD03925.1"/>
    </source>
</evidence>
<dbReference type="Proteomes" id="UP000177080">
    <property type="component" value="Unassembled WGS sequence"/>
</dbReference>
<comment type="catalytic activity">
    <reaction evidence="7">
        <text>DNA(n) + a 2'-deoxyribonucleoside 5'-triphosphate = DNA(n+1) + diphosphate</text>
        <dbReference type="Rhea" id="RHEA:22508"/>
        <dbReference type="Rhea" id="RHEA-COMP:17339"/>
        <dbReference type="Rhea" id="RHEA-COMP:17340"/>
        <dbReference type="ChEBI" id="CHEBI:33019"/>
        <dbReference type="ChEBI" id="CHEBI:61560"/>
        <dbReference type="ChEBI" id="CHEBI:173112"/>
        <dbReference type="EC" id="2.7.7.7"/>
    </reaction>
</comment>
<keyword evidence="2" id="KW-0808">Transferase</keyword>
<dbReference type="SMART" id="SM00483">
    <property type="entry name" value="POLXc"/>
    <property type="match status" value="1"/>
</dbReference>
<dbReference type="InterPro" id="IPR029398">
    <property type="entry name" value="PolB_thumb"/>
</dbReference>
<feature type="domain" description="Polymerase/histidinol phosphatase N-terminal" evidence="8">
    <location>
        <begin position="348"/>
        <end position="431"/>
    </location>
</feature>
<evidence type="ECO:0000256" key="3">
    <source>
        <dbReference type="ARBA" id="ARBA00022695"/>
    </source>
</evidence>
<keyword evidence="4" id="KW-0227">DNA damage</keyword>
<dbReference type="CDD" id="cd00141">
    <property type="entry name" value="NT_POLXc"/>
    <property type="match status" value="1"/>
</dbReference>
<dbReference type="SUPFAM" id="SSF81301">
    <property type="entry name" value="Nucleotidyltransferase"/>
    <property type="match status" value="1"/>
</dbReference>
<reference evidence="10 11" key="1">
    <citation type="journal article" date="2016" name="Nat. Commun.">
        <title>Thousands of microbial genomes shed light on interconnected biogeochemical processes in an aquifer system.</title>
        <authorList>
            <person name="Anantharaman K."/>
            <person name="Brown C.T."/>
            <person name="Hug L.A."/>
            <person name="Sharon I."/>
            <person name="Castelle C.J."/>
            <person name="Probst A.J."/>
            <person name="Thomas B.C."/>
            <person name="Singh A."/>
            <person name="Wilkins M.J."/>
            <person name="Karaoz U."/>
            <person name="Brodie E.L."/>
            <person name="Williams K.H."/>
            <person name="Hubbard S.S."/>
            <person name="Banfield J.F."/>
        </authorList>
    </citation>
    <scope>NUCLEOTIDE SEQUENCE [LARGE SCALE GENOMIC DNA]</scope>
</reference>
<dbReference type="Gene3D" id="1.10.150.20">
    <property type="entry name" value="5' to 3' exonuclease, C-terminal subdomain"/>
    <property type="match status" value="1"/>
</dbReference>
<dbReference type="InterPro" id="IPR050243">
    <property type="entry name" value="PHP_phosphatase"/>
</dbReference>
<accession>A0A1F4ZCK9</accession>
<dbReference type="InterPro" id="IPR022311">
    <property type="entry name" value="PolX-like"/>
</dbReference>
<keyword evidence="5" id="KW-0239">DNA-directed DNA polymerase</keyword>
<dbReference type="GO" id="GO:0042578">
    <property type="term" value="F:phosphoric ester hydrolase activity"/>
    <property type="evidence" value="ECO:0007669"/>
    <property type="project" value="TreeGrafter"/>
</dbReference>
<dbReference type="GO" id="GO:0005829">
    <property type="term" value="C:cytosol"/>
    <property type="evidence" value="ECO:0007669"/>
    <property type="project" value="TreeGrafter"/>
</dbReference>
<dbReference type="PANTHER" id="PTHR36928:SF1">
    <property type="entry name" value="PHOSPHATASE YCDX-RELATED"/>
    <property type="match status" value="1"/>
</dbReference>
<dbReference type="AlphaFoldDB" id="A0A1F4ZCK9"/>
<dbReference type="Pfam" id="PF14791">
    <property type="entry name" value="DNA_pol_B_thumb"/>
    <property type="match status" value="1"/>
</dbReference>
<evidence type="ECO:0000256" key="5">
    <source>
        <dbReference type="ARBA" id="ARBA00022932"/>
    </source>
</evidence>
<dbReference type="InterPro" id="IPR016195">
    <property type="entry name" value="Pol/histidinol_Pase-like"/>
</dbReference>
<feature type="domain" description="DNA-directed DNA polymerase X" evidence="9">
    <location>
        <begin position="7"/>
        <end position="324"/>
    </location>
</feature>
<dbReference type="GO" id="GO:0003887">
    <property type="term" value="F:DNA-directed DNA polymerase activity"/>
    <property type="evidence" value="ECO:0007669"/>
    <property type="project" value="UniProtKB-KW"/>
</dbReference>
<dbReference type="InterPro" id="IPR004013">
    <property type="entry name" value="PHP_dom"/>
</dbReference>
<dbReference type="InterPro" id="IPR037160">
    <property type="entry name" value="DNA_Pol_thumb_sf"/>
</dbReference>
<dbReference type="InterPro" id="IPR010996">
    <property type="entry name" value="HHH_MUS81"/>
</dbReference>
<evidence type="ECO:0000259" key="9">
    <source>
        <dbReference type="SMART" id="SM00483"/>
    </source>
</evidence>
<sequence>MKVNRNMTNLQIAQLLRAVAAALELTPGDNRFRQIAYERAADAIEHSSSEAKDLWDDNELASLPGVGESIASHLDELFRTGKVRHFDSILKEFPPALFELLDIPGVGPKNALKLCKALGITSAHSAISKLEKAAKKGQVALIEGFGEDSQAKILTGIIEQKGRSKRLLLNTAQTIADSIQNWMEKIPQVEKINALGSLRRQASTVGDIDLSVASDDARAVIEHFTKYPQKSRVLEAGTQTASLTLPNEYQVDLMVQPSQAYGSLLQHFTGSKHHNILLREYALKKGLSLSEHGIKRAGKVVQFESEQKFYNFLGLDWIPPELREGENEIQLALTHKIPKLVELADIRGDLQIHSNIDVEPSHDLGESTLRELAEKAKQLGYEYIGLTEHNPAVSGHTEGKIEELIKKKTEIVHSFHDSIHIFNGMEIDIQPGGKRALPDKCLSMLDYACVSVHSSFRQNKSDMTKRVLAALDHPKVKFFAHPTARLLNEREGIELDWDQIFDFCLKNGKWLEIDGWPNRLDLPDVLAHEAVKSGVKIVIDTDSHSADHLDYMRYGVSVARRAWCTRNDIVNTLPLTGMRKLLC</sequence>
<dbReference type="GO" id="GO:0008270">
    <property type="term" value="F:zinc ion binding"/>
    <property type="evidence" value="ECO:0007669"/>
    <property type="project" value="TreeGrafter"/>
</dbReference>
<dbReference type="GO" id="GO:0006281">
    <property type="term" value="P:DNA repair"/>
    <property type="evidence" value="ECO:0007669"/>
    <property type="project" value="UniProtKB-KW"/>
</dbReference>
<evidence type="ECO:0000256" key="7">
    <source>
        <dbReference type="ARBA" id="ARBA00049244"/>
    </source>
</evidence>
<dbReference type="STRING" id="1797259.A2989_04470"/>
<evidence type="ECO:0000256" key="2">
    <source>
        <dbReference type="ARBA" id="ARBA00022679"/>
    </source>
</evidence>
<dbReference type="Gene3D" id="1.10.150.110">
    <property type="entry name" value="DNA polymerase beta, N-terminal domain-like"/>
    <property type="match status" value="1"/>
</dbReference>
<dbReference type="InterPro" id="IPR002008">
    <property type="entry name" value="DNA_pol_X_beta-like"/>
</dbReference>
<dbReference type="EMBL" id="MEXN01000004">
    <property type="protein sequence ID" value="OGD03925.1"/>
    <property type="molecule type" value="Genomic_DNA"/>
</dbReference>
<keyword evidence="6" id="KW-0234">DNA repair</keyword>
<evidence type="ECO:0000259" key="8">
    <source>
        <dbReference type="SMART" id="SM00481"/>
    </source>
</evidence>
<dbReference type="InterPro" id="IPR027421">
    <property type="entry name" value="DNA_pol_lamdba_lyase_dom_sf"/>
</dbReference>
<dbReference type="SUPFAM" id="SSF47802">
    <property type="entry name" value="DNA polymerase beta, N-terminal domain-like"/>
    <property type="match status" value="1"/>
</dbReference>
<dbReference type="PRINTS" id="PR00870">
    <property type="entry name" value="DNAPOLXBETA"/>
</dbReference>
<evidence type="ECO:0000256" key="1">
    <source>
        <dbReference type="ARBA" id="ARBA00012417"/>
    </source>
</evidence>
<dbReference type="PIRSF" id="PIRSF005047">
    <property type="entry name" value="UCP005047_YshC"/>
    <property type="match status" value="1"/>
</dbReference>
<evidence type="ECO:0000313" key="11">
    <source>
        <dbReference type="Proteomes" id="UP000177080"/>
    </source>
</evidence>
<name>A0A1F4ZCK9_9BACT</name>
<dbReference type="Pfam" id="PF14520">
    <property type="entry name" value="HHH_5"/>
    <property type="match status" value="1"/>
</dbReference>
<dbReference type="SMART" id="SM00481">
    <property type="entry name" value="POLIIIAc"/>
    <property type="match status" value="1"/>
</dbReference>